<name>A0A5E4QZV5_9NEOP</name>
<proteinExistence type="predicted"/>
<dbReference type="AlphaFoldDB" id="A0A5E4QZV5"/>
<dbReference type="Proteomes" id="UP000324832">
    <property type="component" value="Unassembled WGS sequence"/>
</dbReference>
<evidence type="ECO:0000313" key="4">
    <source>
        <dbReference type="EMBL" id="VVD03952.1"/>
    </source>
</evidence>
<organism evidence="4 5">
    <name type="scientific">Leptidea sinapis</name>
    <dbReference type="NCBI Taxonomy" id="189913"/>
    <lineage>
        <taxon>Eukaryota</taxon>
        <taxon>Metazoa</taxon>
        <taxon>Ecdysozoa</taxon>
        <taxon>Arthropoda</taxon>
        <taxon>Hexapoda</taxon>
        <taxon>Insecta</taxon>
        <taxon>Pterygota</taxon>
        <taxon>Neoptera</taxon>
        <taxon>Endopterygota</taxon>
        <taxon>Lepidoptera</taxon>
        <taxon>Glossata</taxon>
        <taxon>Ditrysia</taxon>
        <taxon>Papilionoidea</taxon>
        <taxon>Pieridae</taxon>
        <taxon>Dismorphiinae</taxon>
        <taxon>Leptidea</taxon>
    </lineage>
</organism>
<sequence>MPTTSTYQCGEQNYFPLIIPPSNEKSRKPRTKKTIKKEKKSFVSEKITDTDFPFYACSVCDITFLLQRELDSHVTEHKDRITSYDLKIRNQLRKKKLKKEKKKKKLKEEVTNVTIEIKPEEGYIGSEKASDVANEEKFVPNDKMNDVIKKQDLLMTDEAKRKELLNLEKIYKCHAYFNAILPYLKEIEEQLREKQENEKQTKMESLWDSVFPDVDREKTGSGEQGDKVESEVKEELEIKVEIAQVLMDEVIVKVEPVDDEFNACDRNLDGANDDGDDGAHIDADDCSNNGDGIPVDNKDDIKEDVKEDDVKDDEYVFITFF</sequence>
<accession>A0A5E4QZV5</accession>
<dbReference type="Gene3D" id="3.30.160.60">
    <property type="entry name" value="Classic Zinc Finger"/>
    <property type="match status" value="1"/>
</dbReference>
<feature type="compositionally biased region" description="Basic and acidic residues" evidence="2">
    <location>
        <begin position="296"/>
        <end position="306"/>
    </location>
</feature>
<keyword evidence="1" id="KW-0175">Coiled coil</keyword>
<feature type="region of interest" description="Disordered" evidence="2">
    <location>
        <begin position="267"/>
        <end position="306"/>
    </location>
</feature>
<keyword evidence="5" id="KW-1185">Reference proteome</keyword>
<feature type="coiled-coil region" evidence="1">
    <location>
        <begin position="89"/>
        <end position="116"/>
    </location>
</feature>
<evidence type="ECO:0000259" key="3">
    <source>
        <dbReference type="PROSITE" id="PS00028"/>
    </source>
</evidence>
<feature type="region of interest" description="Disordered" evidence="2">
    <location>
        <begin position="195"/>
        <end position="230"/>
    </location>
</feature>
<reference evidence="4 5" key="1">
    <citation type="submission" date="2017-07" db="EMBL/GenBank/DDBJ databases">
        <authorList>
            <person name="Talla V."/>
            <person name="Backstrom N."/>
        </authorList>
    </citation>
    <scope>NUCLEOTIDE SEQUENCE [LARGE SCALE GENOMIC DNA]</scope>
</reference>
<evidence type="ECO:0000256" key="1">
    <source>
        <dbReference type="SAM" id="Coils"/>
    </source>
</evidence>
<protein>
    <recommendedName>
        <fullName evidence="3">C2H2-type domain-containing protein</fullName>
    </recommendedName>
</protein>
<dbReference type="PROSITE" id="PS00028">
    <property type="entry name" value="ZINC_FINGER_C2H2_1"/>
    <property type="match status" value="1"/>
</dbReference>
<dbReference type="EMBL" id="FZQP02006815">
    <property type="protein sequence ID" value="VVD03952.1"/>
    <property type="molecule type" value="Genomic_DNA"/>
</dbReference>
<feature type="compositionally biased region" description="Basic and acidic residues" evidence="2">
    <location>
        <begin position="213"/>
        <end position="230"/>
    </location>
</feature>
<evidence type="ECO:0000313" key="5">
    <source>
        <dbReference type="Proteomes" id="UP000324832"/>
    </source>
</evidence>
<gene>
    <name evidence="4" type="ORF">LSINAPIS_LOCUS13834</name>
</gene>
<dbReference type="InterPro" id="IPR013087">
    <property type="entry name" value="Znf_C2H2_type"/>
</dbReference>
<evidence type="ECO:0000256" key="2">
    <source>
        <dbReference type="SAM" id="MobiDB-lite"/>
    </source>
</evidence>
<feature type="domain" description="C2H2-type" evidence="3">
    <location>
        <begin position="57"/>
        <end position="77"/>
    </location>
</feature>